<sequence>MATIARHTSFEKPSDEMLSTESFVVDYGRRRSSRLEQVVPTRQTHPVAMLSWDGHNPS</sequence>
<dbReference type="VEuPathDB" id="VectorBase:ADIR014212"/>
<dbReference type="EnsemblMetazoa" id="ADIR014212-RA">
    <property type="protein sequence ID" value="ADIR014212-PA"/>
    <property type="gene ID" value="ADIR014212"/>
</dbReference>
<protein>
    <submittedName>
        <fullName evidence="1">Uncharacterized protein</fullName>
    </submittedName>
</protein>
<proteinExistence type="predicted"/>
<evidence type="ECO:0000313" key="2">
    <source>
        <dbReference type="Proteomes" id="UP000075884"/>
    </source>
</evidence>
<name>A0A182NWD7_9DIPT</name>
<reference evidence="2" key="1">
    <citation type="submission" date="2013-03" db="EMBL/GenBank/DDBJ databases">
        <title>The Genome Sequence of Anopheles dirus WRAIR2.</title>
        <authorList>
            <consortium name="The Broad Institute Genomics Platform"/>
            <person name="Neafsey D.E."/>
            <person name="Walton C."/>
            <person name="Walker B."/>
            <person name="Young S.K."/>
            <person name="Zeng Q."/>
            <person name="Gargeya S."/>
            <person name="Fitzgerald M."/>
            <person name="Haas B."/>
            <person name="Abouelleil A."/>
            <person name="Allen A.W."/>
            <person name="Alvarado L."/>
            <person name="Arachchi H.M."/>
            <person name="Berlin A.M."/>
            <person name="Chapman S.B."/>
            <person name="Gainer-Dewar J."/>
            <person name="Goldberg J."/>
            <person name="Griggs A."/>
            <person name="Gujja S."/>
            <person name="Hansen M."/>
            <person name="Howarth C."/>
            <person name="Imamovic A."/>
            <person name="Ireland A."/>
            <person name="Larimer J."/>
            <person name="McCowan C."/>
            <person name="Murphy C."/>
            <person name="Pearson M."/>
            <person name="Poon T.W."/>
            <person name="Priest M."/>
            <person name="Roberts A."/>
            <person name="Saif S."/>
            <person name="Shea T."/>
            <person name="Sisk P."/>
            <person name="Sykes S."/>
            <person name="Wortman J."/>
            <person name="Nusbaum C."/>
            <person name="Birren B."/>
        </authorList>
    </citation>
    <scope>NUCLEOTIDE SEQUENCE [LARGE SCALE GENOMIC DNA]</scope>
    <source>
        <strain evidence="2">WRAIR2</strain>
    </source>
</reference>
<keyword evidence="2" id="KW-1185">Reference proteome</keyword>
<dbReference type="AlphaFoldDB" id="A0A182NWD7"/>
<accession>A0A182NWD7</accession>
<organism evidence="1 2">
    <name type="scientific">Anopheles dirus</name>
    <dbReference type="NCBI Taxonomy" id="7168"/>
    <lineage>
        <taxon>Eukaryota</taxon>
        <taxon>Metazoa</taxon>
        <taxon>Ecdysozoa</taxon>
        <taxon>Arthropoda</taxon>
        <taxon>Hexapoda</taxon>
        <taxon>Insecta</taxon>
        <taxon>Pterygota</taxon>
        <taxon>Neoptera</taxon>
        <taxon>Endopterygota</taxon>
        <taxon>Diptera</taxon>
        <taxon>Nematocera</taxon>
        <taxon>Culicoidea</taxon>
        <taxon>Culicidae</taxon>
        <taxon>Anophelinae</taxon>
        <taxon>Anopheles</taxon>
    </lineage>
</organism>
<reference evidence="1" key="2">
    <citation type="submission" date="2020-05" db="UniProtKB">
        <authorList>
            <consortium name="EnsemblMetazoa"/>
        </authorList>
    </citation>
    <scope>IDENTIFICATION</scope>
    <source>
        <strain evidence="1">WRAIR2</strain>
    </source>
</reference>
<dbReference type="Proteomes" id="UP000075884">
    <property type="component" value="Unassembled WGS sequence"/>
</dbReference>
<evidence type="ECO:0000313" key="1">
    <source>
        <dbReference type="EnsemblMetazoa" id="ADIR014212-PA"/>
    </source>
</evidence>